<dbReference type="InParanoid" id="A0A2P6NUR2"/>
<protein>
    <recommendedName>
        <fullName evidence="2">CFA20 domain-containing protein</fullName>
    </recommendedName>
</protein>
<reference evidence="3 4" key="1">
    <citation type="journal article" date="2018" name="Genome Biol. Evol.">
        <title>Multiple Roots of Fruiting Body Formation in Amoebozoa.</title>
        <authorList>
            <person name="Hillmann F."/>
            <person name="Forbes G."/>
            <person name="Novohradska S."/>
            <person name="Ferling I."/>
            <person name="Riege K."/>
            <person name="Groth M."/>
            <person name="Westermann M."/>
            <person name="Marz M."/>
            <person name="Spaller T."/>
            <person name="Winckler T."/>
            <person name="Schaap P."/>
            <person name="Glockner G."/>
        </authorList>
    </citation>
    <scope>NUCLEOTIDE SEQUENCE [LARGE SCALE GENOMIC DNA]</scope>
    <source>
        <strain evidence="3 4">Jena</strain>
    </source>
</reference>
<feature type="domain" description="CFA20" evidence="2">
    <location>
        <begin position="13"/>
        <end position="159"/>
    </location>
</feature>
<dbReference type="EMBL" id="MDYQ01000019">
    <property type="protein sequence ID" value="PRP87598.1"/>
    <property type="molecule type" value="Genomic_DNA"/>
</dbReference>
<gene>
    <name evidence="3" type="ORF">PROFUN_04625</name>
</gene>
<proteinExistence type="predicted"/>
<dbReference type="STRING" id="1890364.A0A2P6NUR2"/>
<name>A0A2P6NUR2_9EUKA</name>
<evidence type="ECO:0000313" key="4">
    <source>
        <dbReference type="Proteomes" id="UP000241769"/>
    </source>
</evidence>
<dbReference type="Proteomes" id="UP000241769">
    <property type="component" value="Unassembled WGS sequence"/>
</dbReference>
<dbReference type="Pfam" id="PF05018">
    <property type="entry name" value="CFA20_dom"/>
    <property type="match status" value="1"/>
</dbReference>
<dbReference type="AlphaFoldDB" id="A0A2P6NUR2"/>
<keyword evidence="4" id="KW-1185">Reference proteome</keyword>
<comment type="caution">
    <text evidence="3">The sequence shown here is derived from an EMBL/GenBank/DDBJ whole genome shotgun (WGS) entry which is preliminary data.</text>
</comment>
<evidence type="ECO:0000256" key="1">
    <source>
        <dbReference type="SAM" id="MobiDB-lite"/>
    </source>
</evidence>
<organism evidence="3 4">
    <name type="scientific">Planoprotostelium fungivorum</name>
    <dbReference type="NCBI Taxonomy" id="1890364"/>
    <lineage>
        <taxon>Eukaryota</taxon>
        <taxon>Amoebozoa</taxon>
        <taxon>Evosea</taxon>
        <taxon>Variosea</taxon>
        <taxon>Cavosteliida</taxon>
        <taxon>Cavosteliaceae</taxon>
        <taxon>Planoprotostelium</taxon>
    </lineage>
</organism>
<accession>A0A2P6NUR2</accession>
<feature type="region of interest" description="Disordered" evidence="1">
    <location>
        <begin position="167"/>
        <end position="190"/>
    </location>
</feature>
<evidence type="ECO:0000313" key="3">
    <source>
        <dbReference type="EMBL" id="PRP87598.1"/>
    </source>
</evidence>
<dbReference type="InterPro" id="IPR040441">
    <property type="entry name" value="CFA20/CFAP20DC"/>
</dbReference>
<dbReference type="InterPro" id="IPR007714">
    <property type="entry name" value="CFA20_dom"/>
</dbReference>
<dbReference type="OrthoDB" id="30661at2759"/>
<evidence type="ECO:0000259" key="2">
    <source>
        <dbReference type="Pfam" id="PF05018"/>
    </source>
</evidence>
<dbReference type="PANTHER" id="PTHR12458">
    <property type="entry name" value="ORF PROTEIN"/>
    <property type="match status" value="1"/>
</dbReference>
<sequence length="190" mass="22035">MRNVRTKPLELWDIHGPVLEILAKEEKGIITNYITSPADPTKTLSLKLPFLVLQMKNMNSPFSLEITTIDDKRQERRFRISTFQRKPKVTSQLCALPCYLSLGWNHLVIDLNQLSTRAYNSGHVETNDIQIHGNCRLRRVYFSDKMYAEEDLSPEFTLFATDISNTRKKEEDEGVTTFPLFQKPNNSSKR</sequence>